<keyword evidence="1" id="KW-0732">Signal</keyword>
<dbReference type="Proteomes" id="UP000742631">
    <property type="component" value="Unassembled WGS sequence"/>
</dbReference>
<feature type="chain" id="PRO_5037195504" evidence="1">
    <location>
        <begin position="23"/>
        <end position="483"/>
    </location>
</feature>
<feature type="signal peptide" evidence="1">
    <location>
        <begin position="1"/>
        <end position="22"/>
    </location>
</feature>
<evidence type="ECO:0000313" key="2">
    <source>
        <dbReference type="EMBL" id="HJE24570.1"/>
    </source>
</evidence>
<sequence>MRFRARTILLLLPLMGPSAVLAQAQPAVEAPPVPDNDRAVPNLPALVDSHGLLRLKQAAGLDRSLAGTKNPNTIMMGVGNRISFCPALSCIYGPPSGAVRPEFFDHQRASLLVSGASQDDGATQEQTLAVTTTIGTGYATPYKPRTAYRAGDNVNIGNVVYRAVQAGTSGAATTLPATRPDHLPFTVKDGSVVWEWINDSAINAKVGAYFETNVVDGAGAAWGAAFNYHINTKPRSGQFFPGVEFDYANDSGHDCAVGVTDCTAIRVGLAGNAQVTHGIQITGDGVGTTGYSSIWALRINGDRVASQSAIEVDAASPIGLGFGSSGIGGQSHSVATIQDVTAGPTSLQTAGAKTIADLVLGASGPRAIQITGARSSSAIEDTTTSPAALNIGGKKSLAAIRDGSTTPTGILLQGAYATAQISGPGWSVAPDGGLTAASVTEPVSAPPASSRAPCRVGQRAWDKDYEYRCVAANRWKRAALSDW</sequence>
<accession>A0A921E3A8</accession>
<evidence type="ECO:0000313" key="3">
    <source>
        <dbReference type="Proteomes" id="UP000742631"/>
    </source>
</evidence>
<reference evidence="2" key="1">
    <citation type="journal article" date="2021" name="PeerJ">
        <title>Extensive microbial diversity within the chicken gut microbiome revealed by metagenomics and culture.</title>
        <authorList>
            <person name="Gilroy R."/>
            <person name="Ravi A."/>
            <person name="Getino M."/>
            <person name="Pursley I."/>
            <person name="Horton D.L."/>
            <person name="Alikhan N.F."/>
            <person name="Baker D."/>
            <person name="Gharbi K."/>
            <person name="Hall N."/>
            <person name="Watson M."/>
            <person name="Adriaenssens E.M."/>
            <person name="Foster-Nyarko E."/>
            <person name="Jarju S."/>
            <person name="Secka A."/>
            <person name="Antonio M."/>
            <person name="Oren A."/>
            <person name="Chaudhuri R.R."/>
            <person name="La Ragione R."/>
            <person name="Hildebrand F."/>
            <person name="Pallen M.J."/>
        </authorList>
    </citation>
    <scope>NUCLEOTIDE SEQUENCE</scope>
    <source>
        <strain evidence="2">316</strain>
    </source>
</reference>
<evidence type="ECO:0000256" key="1">
    <source>
        <dbReference type="SAM" id="SignalP"/>
    </source>
</evidence>
<organism evidence="2 3">
    <name type="scientific">Methylorubrum populi</name>
    <dbReference type="NCBI Taxonomy" id="223967"/>
    <lineage>
        <taxon>Bacteria</taxon>
        <taxon>Pseudomonadati</taxon>
        <taxon>Pseudomonadota</taxon>
        <taxon>Alphaproteobacteria</taxon>
        <taxon>Hyphomicrobiales</taxon>
        <taxon>Methylobacteriaceae</taxon>
        <taxon>Methylorubrum</taxon>
    </lineage>
</organism>
<gene>
    <name evidence="2" type="ORF">K8W01_13010</name>
</gene>
<reference evidence="2" key="2">
    <citation type="submission" date="2021-09" db="EMBL/GenBank/DDBJ databases">
        <authorList>
            <person name="Gilroy R."/>
        </authorList>
    </citation>
    <scope>NUCLEOTIDE SEQUENCE</scope>
    <source>
        <strain evidence="2">316</strain>
    </source>
</reference>
<comment type="caution">
    <text evidence="2">The sequence shown here is derived from an EMBL/GenBank/DDBJ whole genome shotgun (WGS) entry which is preliminary data.</text>
</comment>
<name>A0A921E3A8_9HYPH</name>
<dbReference type="EMBL" id="DYYG01000037">
    <property type="protein sequence ID" value="HJE24570.1"/>
    <property type="molecule type" value="Genomic_DNA"/>
</dbReference>
<protein>
    <submittedName>
        <fullName evidence="2">Uncharacterized protein</fullName>
    </submittedName>
</protein>
<dbReference type="AlphaFoldDB" id="A0A921E3A8"/>
<proteinExistence type="predicted"/>